<proteinExistence type="predicted"/>
<reference evidence="1" key="1">
    <citation type="submission" date="2019-04" db="EMBL/GenBank/DDBJ databases">
        <title>Microbes associate with the intestines of laboratory mice.</title>
        <authorList>
            <person name="Navarre W."/>
            <person name="Wong E."/>
            <person name="Huang K."/>
            <person name="Tropini C."/>
            <person name="Ng K."/>
            <person name="Yu B."/>
        </authorList>
    </citation>
    <scope>NUCLEOTIDE SEQUENCE</scope>
    <source>
        <strain evidence="1">NM01_1-7b</strain>
    </source>
</reference>
<name>A0AC61RVX4_9FIRM</name>
<evidence type="ECO:0000313" key="1">
    <source>
        <dbReference type="EMBL" id="TGY95779.1"/>
    </source>
</evidence>
<dbReference type="Proteomes" id="UP000304953">
    <property type="component" value="Unassembled WGS sequence"/>
</dbReference>
<evidence type="ECO:0000313" key="2">
    <source>
        <dbReference type="Proteomes" id="UP000304953"/>
    </source>
</evidence>
<protein>
    <submittedName>
        <fullName evidence="1">Glycosyltransferase family 2 protein</fullName>
    </submittedName>
</protein>
<accession>A0AC61RVX4</accession>
<organism evidence="1 2">
    <name type="scientific">Petralouisia muris</name>
    <dbReference type="NCBI Taxonomy" id="3032872"/>
    <lineage>
        <taxon>Bacteria</taxon>
        <taxon>Bacillati</taxon>
        <taxon>Bacillota</taxon>
        <taxon>Clostridia</taxon>
        <taxon>Lachnospirales</taxon>
        <taxon>Lachnospiraceae</taxon>
        <taxon>Petralouisia</taxon>
    </lineage>
</organism>
<sequence length="323" mass="37412">MKQTIAILLAAYNGEKYLKEQLDSIINQTFEEWTLFVNDDGSSDRTPDILRRYQAQYPDRIFLSENTSARHGATGNFADLFAKVSGYDYYAFCDQDDRWEPEKLAEMVHFLKECQTTYDGPLLTYCTMRITDQNMEPLCASLEEYTHAALGRRHHYLKLLLANYVPGCAMVFNAKLKDLLSAYPEEIALHDWWVMLLCAAFGRIVHKDDTPLSNYRQHSSNTLGVTNTRSTLFRILDNLRPSVFQKHLASLTNCRRQAATQVQTLLCLYGSRLSAEQKEQAQKILDLLTSRNPLKSVICGLKYPYLGNTFYERFTFWWFTIPR</sequence>
<keyword evidence="2" id="KW-1185">Reference proteome</keyword>
<comment type="caution">
    <text evidence="1">The sequence shown here is derived from an EMBL/GenBank/DDBJ whole genome shotgun (WGS) entry which is preliminary data.</text>
</comment>
<dbReference type="EMBL" id="SRYA01000024">
    <property type="protein sequence ID" value="TGY95779.1"/>
    <property type="molecule type" value="Genomic_DNA"/>
</dbReference>
<gene>
    <name evidence="1" type="ORF">E5329_13115</name>
</gene>